<dbReference type="EMBL" id="PKPP01000568">
    <property type="protein sequence ID" value="PWA91143.1"/>
    <property type="molecule type" value="Genomic_DNA"/>
</dbReference>
<proteinExistence type="predicted"/>
<evidence type="ECO:0000313" key="3">
    <source>
        <dbReference type="Proteomes" id="UP000245207"/>
    </source>
</evidence>
<dbReference type="PROSITE" id="PS51005">
    <property type="entry name" value="NAC"/>
    <property type="match status" value="1"/>
</dbReference>
<protein>
    <recommendedName>
        <fullName evidence="1">NAC domain-containing protein</fullName>
    </recommendedName>
</protein>
<reference evidence="2 3" key="1">
    <citation type="journal article" date="2018" name="Mol. Plant">
        <title>The genome of Artemisia annua provides insight into the evolution of Asteraceae family and artemisinin biosynthesis.</title>
        <authorList>
            <person name="Shen Q."/>
            <person name="Zhang L."/>
            <person name="Liao Z."/>
            <person name="Wang S."/>
            <person name="Yan T."/>
            <person name="Shi P."/>
            <person name="Liu M."/>
            <person name="Fu X."/>
            <person name="Pan Q."/>
            <person name="Wang Y."/>
            <person name="Lv Z."/>
            <person name="Lu X."/>
            <person name="Zhang F."/>
            <person name="Jiang W."/>
            <person name="Ma Y."/>
            <person name="Chen M."/>
            <person name="Hao X."/>
            <person name="Li L."/>
            <person name="Tang Y."/>
            <person name="Lv G."/>
            <person name="Zhou Y."/>
            <person name="Sun X."/>
            <person name="Brodelius P.E."/>
            <person name="Rose J.K.C."/>
            <person name="Tang K."/>
        </authorList>
    </citation>
    <scope>NUCLEOTIDE SEQUENCE [LARGE SCALE GENOMIC DNA]</scope>
    <source>
        <strain evidence="3">cv. Huhao1</strain>
        <tissue evidence="2">Leaf</tissue>
    </source>
</reference>
<dbReference type="GO" id="GO:0006355">
    <property type="term" value="P:regulation of DNA-templated transcription"/>
    <property type="evidence" value="ECO:0007669"/>
    <property type="project" value="InterPro"/>
</dbReference>
<comment type="caution">
    <text evidence="2">The sequence shown here is derived from an EMBL/GenBank/DDBJ whole genome shotgun (WGS) entry which is preliminary data.</text>
</comment>
<accession>A0A2U1PZN3</accession>
<name>A0A2U1PZN3_ARTAN</name>
<feature type="domain" description="NAC" evidence="1">
    <location>
        <begin position="1"/>
        <end position="98"/>
    </location>
</feature>
<keyword evidence="3" id="KW-1185">Reference proteome</keyword>
<dbReference type="GO" id="GO:0003677">
    <property type="term" value="F:DNA binding"/>
    <property type="evidence" value="ECO:0007669"/>
    <property type="project" value="InterPro"/>
</dbReference>
<gene>
    <name evidence="2" type="ORF">CTI12_AA093200</name>
</gene>
<dbReference type="InterPro" id="IPR003441">
    <property type="entry name" value="NAC-dom"/>
</dbReference>
<dbReference type="AlphaFoldDB" id="A0A2U1PZN3"/>
<evidence type="ECO:0000259" key="1">
    <source>
        <dbReference type="PROSITE" id="PS51005"/>
    </source>
</evidence>
<sequence>MGKPYSFKANFVAFVNRQQLTGDVHMIRSLPFSLTGTWQKSSPVDVVLSYEDFSLIRTKQKYRFVPNNPTTISHWKMHQFETVNPPNSNLVICVVHNDEDLLADKAKDEDTPAGASVQHTPNQRFFNVSDACRVLYEATLLIKNRK</sequence>
<dbReference type="Proteomes" id="UP000245207">
    <property type="component" value="Unassembled WGS sequence"/>
</dbReference>
<evidence type="ECO:0000313" key="2">
    <source>
        <dbReference type="EMBL" id="PWA91143.1"/>
    </source>
</evidence>
<organism evidence="2 3">
    <name type="scientific">Artemisia annua</name>
    <name type="common">Sweet wormwood</name>
    <dbReference type="NCBI Taxonomy" id="35608"/>
    <lineage>
        <taxon>Eukaryota</taxon>
        <taxon>Viridiplantae</taxon>
        <taxon>Streptophyta</taxon>
        <taxon>Embryophyta</taxon>
        <taxon>Tracheophyta</taxon>
        <taxon>Spermatophyta</taxon>
        <taxon>Magnoliopsida</taxon>
        <taxon>eudicotyledons</taxon>
        <taxon>Gunneridae</taxon>
        <taxon>Pentapetalae</taxon>
        <taxon>asterids</taxon>
        <taxon>campanulids</taxon>
        <taxon>Asterales</taxon>
        <taxon>Asteraceae</taxon>
        <taxon>Asteroideae</taxon>
        <taxon>Anthemideae</taxon>
        <taxon>Artemisiinae</taxon>
        <taxon>Artemisia</taxon>
    </lineage>
</organism>